<dbReference type="AlphaFoldDB" id="A0AA97PGS4"/>
<feature type="compositionally biased region" description="Polar residues" evidence="1">
    <location>
        <begin position="69"/>
        <end position="80"/>
    </location>
</feature>
<reference evidence="2" key="1">
    <citation type="journal article" date="2012" name="PLoS Genet.">
        <title>Comparative analysis of the genomes of two field isolates of the rice blast fungus Magnaporthe oryzae.</title>
        <authorList>
            <person name="Xue M."/>
            <person name="Yang J."/>
            <person name="Li Z."/>
            <person name="Hu S."/>
            <person name="Yao N."/>
            <person name="Dean R.A."/>
            <person name="Zhao W."/>
            <person name="Shen M."/>
            <person name="Zhang H."/>
            <person name="Li C."/>
            <person name="Liu L."/>
            <person name="Cao L."/>
            <person name="Xu X."/>
            <person name="Xing Y."/>
            <person name="Hsiang T."/>
            <person name="Zhang Z."/>
            <person name="Xu J.R."/>
            <person name="Peng Y.L."/>
        </authorList>
    </citation>
    <scope>NUCLEOTIDE SEQUENCE</scope>
    <source>
        <strain evidence="2">Y34</strain>
    </source>
</reference>
<feature type="region of interest" description="Disordered" evidence="1">
    <location>
        <begin position="43"/>
        <end position="87"/>
    </location>
</feature>
<dbReference type="Proteomes" id="UP000011086">
    <property type="component" value="Unassembled WGS sequence"/>
</dbReference>
<organism evidence="2">
    <name type="scientific">Pyricularia oryzae (strain Y34)</name>
    <name type="common">Rice blast fungus</name>
    <name type="synonym">Magnaporthe oryzae</name>
    <dbReference type="NCBI Taxonomy" id="1143189"/>
    <lineage>
        <taxon>Eukaryota</taxon>
        <taxon>Fungi</taxon>
        <taxon>Dikarya</taxon>
        <taxon>Ascomycota</taxon>
        <taxon>Pezizomycotina</taxon>
        <taxon>Sordariomycetes</taxon>
        <taxon>Sordariomycetidae</taxon>
        <taxon>Magnaporthales</taxon>
        <taxon>Pyriculariaceae</taxon>
        <taxon>Pyricularia</taxon>
    </lineage>
</organism>
<evidence type="ECO:0000256" key="1">
    <source>
        <dbReference type="SAM" id="MobiDB-lite"/>
    </source>
</evidence>
<accession>A0AA97PGS4</accession>
<feature type="compositionally biased region" description="Polar residues" evidence="1">
    <location>
        <begin position="45"/>
        <end position="58"/>
    </location>
</feature>
<evidence type="ECO:0000313" key="2">
    <source>
        <dbReference type="EMBL" id="ELQ34051.1"/>
    </source>
</evidence>
<name>A0AA97PGS4_PYRO3</name>
<sequence>MDDTGWLEVPLRTVPTISVIGRPAPYSSCRLQQKFPPLAKKVTDNNEAAQSTQGAMQASTTTLTTSSLNQASGPAATQTGTEDEVLEGLVPWTGLKLSTSGTAA</sequence>
<proteinExistence type="predicted"/>
<protein>
    <submittedName>
        <fullName evidence="2">Uncharacterized protein</fullName>
    </submittedName>
</protein>
<dbReference type="EMBL" id="JH793647">
    <property type="protein sequence ID" value="ELQ34051.1"/>
    <property type="molecule type" value="Genomic_DNA"/>
</dbReference>
<feature type="compositionally biased region" description="Low complexity" evidence="1">
    <location>
        <begin position="59"/>
        <end position="68"/>
    </location>
</feature>
<gene>
    <name evidence="2" type="ORF">OOU_Y34scaffold00812g3</name>
</gene>